<name>A0A1X7IJM9_9CORY</name>
<evidence type="ECO:0000313" key="3">
    <source>
        <dbReference type="Proteomes" id="UP000193309"/>
    </source>
</evidence>
<evidence type="ECO:0000313" key="2">
    <source>
        <dbReference type="EMBL" id="SMG15103.1"/>
    </source>
</evidence>
<accession>A0A1X7IJM9</accession>
<dbReference type="InterPro" id="IPR027417">
    <property type="entry name" value="P-loop_NTPase"/>
</dbReference>
<sequence>MTSTFILVAVSDPVIHPEATHVAAATGHDVIDTIDPREITRLLPRAHAVLVDADTARHVATLDRRPGIHFLAADPGPVDWQTALQAHAEDAWVLPAQAPDLLAAVGHSRVPATPGPAPGSPGVLLAVCGAAGGAGASTLAAAMARVAAGAHPVTLIDADDRSGGLDLLLGLEETPGIRWPELRLGEGTVDGADLRAALPTTSDGIACLSAARSTIADPFRLTPGLVGPVLEALRAAPGVTIIDMPGGGEVADAVADACRHVAIVVPAEVRPAAAAAGLVARFTARRCTVAGVVRHRHWSGLGTGDLEKITHCDMITPLGNVPRLSRTVELGGLPDRLPGQLSATARLVLEHAGVTL</sequence>
<proteinExistence type="predicted"/>
<dbReference type="PANTHER" id="PTHR43384">
    <property type="entry name" value="SEPTUM SITE-DETERMINING PROTEIN MIND HOMOLOG, CHLOROPLASTIC-RELATED"/>
    <property type="match status" value="1"/>
</dbReference>
<dbReference type="AlphaFoldDB" id="A0A1X7IJM9"/>
<dbReference type="InterPro" id="IPR059050">
    <property type="entry name" value="Rv3660c_N"/>
</dbReference>
<dbReference type="GO" id="GO:0005524">
    <property type="term" value="F:ATP binding"/>
    <property type="evidence" value="ECO:0007669"/>
    <property type="project" value="TreeGrafter"/>
</dbReference>
<dbReference type="RefSeq" id="WP_085548883.1">
    <property type="nucleotide sequence ID" value="NZ_FXAR01000002.1"/>
</dbReference>
<dbReference type="SUPFAM" id="SSF52540">
    <property type="entry name" value="P-loop containing nucleoside triphosphate hydrolases"/>
    <property type="match status" value="1"/>
</dbReference>
<keyword evidence="2" id="KW-0547">Nucleotide-binding</keyword>
<dbReference type="InterPro" id="IPR050625">
    <property type="entry name" value="ParA/MinD_ATPase"/>
</dbReference>
<keyword evidence="3" id="KW-1185">Reference proteome</keyword>
<dbReference type="GO" id="GO:0009898">
    <property type="term" value="C:cytoplasmic side of plasma membrane"/>
    <property type="evidence" value="ECO:0007669"/>
    <property type="project" value="TreeGrafter"/>
</dbReference>
<protein>
    <submittedName>
        <fullName evidence="2">Helicase/secretion neighborhood CpaE-like protein</fullName>
    </submittedName>
</protein>
<keyword evidence="2" id="KW-0378">Hydrolase</keyword>
<gene>
    <name evidence="2" type="ORF">SAMN06295981_0713</name>
</gene>
<organism evidence="2 3">
    <name type="scientific">Corynebacterium pollutisoli</name>
    <dbReference type="NCBI Taxonomy" id="1610489"/>
    <lineage>
        <taxon>Bacteria</taxon>
        <taxon>Bacillati</taxon>
        <taxon>Actinomycetota</taxon>
        <taxon>Actinomycetes</taxon>
        <taxon>Mycobacteriales</taxon>
        <taxon>Corynebacteriaceae</taxon>
        <taxon>Corynebacterium</taxon>
    </lineage>
</organism>
<dbReference type="OrthoDB" id="3252838at2"/>
<keyword evidence="2" id="KW-0067">ATP-binding</keyword>
<dbReference type="Proteomes" id="UP000193309">
    <property type="component" value="Unassembled WGS sequence"/>
</dbReference>
<dbReference type="Gene3D" id="3.40.50.300">
    <property type="entry name" value="P-loop containing nucleotide triphosphate hydrolases"/>
    <property type="match status" value="1"/>
</dbReference>
<reference evidence="3" key="1">
    <citation type="submission" date="2017-04" db="EMBL/GenBank/DDBJ databases">
        <authorList>
            <person name="Varghese N."/>
            <person name="Submissions S."/>
        </authorList>
    </citation>
    <scope>NUCLEOTIDE SEQUENCE [LARGE SCALE GENOMIC DNA]</scope>
    <source>
        <strain evidence="3">VDS</strain>
    </source>
</reference>
<dbReference type="GO" id="GO:0004386">
    <property type="term" value="F:helicase activity"/>
    <property type="evidence" value="ECO:0007669"/>
    <property type="project" value="UniProtKB-KW"/>
</dbReference>
<dbReference type="EMBL" id="FXAR01000002">
    <property type="protein sequence ID" value="SMG15103.1"/>
    <property type="molecule type" value="Genomic_DNA"/>
</dbReference>
<dbReference type="InterPro" id="IPR022521">
    <property type="entry name" value="Rv3660c"/>
</dbReference>
<dbReference type="GO" id="GO:0051782">
    <property type="term" value="P:negative regulation of cell division"/>
    <property type="evidence" value="ECO:0007669"/>
    <property type="project" value="TreeGrafter"/>
</dbReference>
<dbReference type="GO" id="GO:0005829">
    <property type="term" value="C:cytosol"/>
    <property type="evidence" value="ECO:0007669"/>
    <property type="project" value="TreeGrafter"/>
</dbReference>
<keyword evidence="2" id="KW-0347">Helicase</keyword>
<evidence type="ECO:0000259" key="1">
    <source>
        <dbReference type="Pfam" id="PF26563"/>
    </source>
</evidence>
<dbReference type="GO" id="GO:0016887">
    <property type="term" value="F:ATP hydrolysis activity"/>
    <property type="evidence" value="ECO:0007669"/>
    <property type="project" value="TreeGrafter"/>
</dbReference>
<feature type="domain" description="Rv3660c-like CheY-like N-terminal" evidence="1">
    <location>
        <begin position="10"/>
        <end position="109"/>
    </location>
</feature>
<dbReference type="STRING" id="1610489.SAMN06295981_0713"/>
<dbReference type="PANTHER" id="PTHR43384:SF11">
    <property type="entry name" value="SEPTUM SITE DETERMINING PROTEIN"/>
    <property type="match status" value="1"/>
</dbReference>
<dbReference type="Pfam" id="PF26563">
    <property type="entry name" value="Rv3660c_N"/>
    <property type="match status" value="1"/>
</dbReference>
<dbReference type="NCBIfam" id="TIGR03815">
    <property type="entry name" value="CpaE_hom_Actino"/>
    <property type="match status" value="1"/>
</dbReference>